<evidence type="ECO:0000313" key="8">
    <source>
        <dbReference type="Proteomes" id="UP000800041"/>
    </source>
</evidence>
<dbReference type="AlphaFoldDB" id="A0A6G1HAA9"/>
<sequence>MTTMAELDDAPRTLEESIEALVLASQTPAKQRQQKPSVFVDAVCGHAYQVGLDHDSFEAIITLVTTKSQLDQTSITNLIKNLYPAEKVSSSHALSVVGALGQGKSKPSASTQVALVKWLHMIYELLEEPTVLSRVYGVLFGLLDMISIRAPMCHLLGVITRRKHVKPFRIQQLLELCRMVGHEPATIGLLRIFKDFYPDIILGSIGVGRGFFPRHPNPEWRERALAVQEANAQRFESNAPQQSGFKVARNTAGRHSLLPEVHTIHTSDSTITLEEINNADDFINNLERIEPPSQLISAFSDPLLRKYLALRPSNVDTRRIDLWTERFLEDELEAAKDGYPPTAEFPSLLRGLLDYTRSTKTLMPNVERFFTEYLHDWDGSSNLTEILNLLSFVPIQPFSVLFVNILKPLEQATISQDTSHFQALLQFYANLSYQWSIVASVDAVHGEPQESAKQAYHELSEHVATLALSALASDASRFSHAVLEYLEILSSLPHESSPLGLWSVPVVIPRPQVVYLLAFGSSLADLSRLCGSLASSKNAFEQSMRKSQKYPSALTSRFNGYLMDICNMLWRLQALSKSDQNAMGCLSPPALTEALQQWLLALDRSYHTTLLFGLSHNYSTSALSIQVFRDLEDRAEEAGHDIRIRHGGPVTQRTLAALPKEGGLSMNWKQYRLEVLLWLDSKGVGGIKDLMFATMKDLMRQ</sequence>
<dbReference type="GO" id="GO:0000070">
    <property type="term" value="P:mitotic sister chromatid segregation"/>
    <property type="evidence" value="ECO:0007669"/>
    <property type="project" value="TreeGrafter"/>
</dbReference>
<reference evidence="7" key="1">
    <citation type="journal article" date="2020" name="Stud. Mycol.">
        <title>101 Dothideomycetes genomes: a test case for predicting lifestyles and emergence of pathogens.</title>
        <authorList>
            <person name="Haridas S."/>
            <person name="Albert R."/>
            <person name="Binder M."/>
            <person name="Bloem J."/>
            <person name="Labutti K."/>
            <person name="Salamov A."/>
            <person name="Andreopoulos B."/>
            <person name="Baker S."/>
            <person name="Barry K."/>
            <person name="Bills G."/>
            <person name="Bluhm B."/>
            <person name="Cannon C."/>
            <person name="Castanera R."/>
            <person name="Culley D."/>
            <person name="Daum C."/>
            <person name="Ezra D."/>
            <person name="Gonzalez J."/>
            <person name="Henrissat B."/>
            <person name="Kuo A."/>
            <person name="Liang C."/>
            <person name="Lipzen A."/>
            <person name="Lutzoni F."/>
            <person name="Magnuson J."/>
            <person name="Mondo S."/>
            <person name="Nolan M."/>
            <person name="Ohm R."/>
            <person name="Pangilinan J."/>
            <person name="Park H.-J."/>
            <person name="Ramirez L."/>
            <person name="Alfaro M."/>
            <person name="Sun H."/>
            <person name="Tritt A."/>
            <person name="Yoshinaga Y."/>
            <person name="Zwiers L.-H."/>
            <person name="Turgeon B."/>
            <person name="Goodwin S."/>
            <person name="Spatafora J."/>
            <person name="Crous P."/>
            <person name="Grigoriev I."/>
        </authorList>
    </citation>
    <scope>NUCLEOTIDE SEQUENCE</scope>
    <source>
        <strain evidence="7">CBS 113979</strain>
    </source>
</reference>
<evidence type="ECO:0000256" key="6">
    <source>
        <dbReference type="ARBA" id="ARBA00023328"/>
    </source>
</evidence>
<evidence type="ECO:0000256" key="4">
    <source>
        <dbReference type="ARBA" id="ARBA00022454"/>
    </source>
</evidence>
<keyword evidence="4" id="KW-0158">Chromosome</keyword>
<evidence type="ECO:0000313" key="7">
    <source>
        <dbReference type="EMBL" id="KAF1990095.1"/>
    </source>
</evidence>
<dbReference type="PANTHER" id="PTHR48208:SF2">
    <property type="entry name" value="CENTROMERE PROTEIN I"/>
    <property type="match status" value="1"/>
</dbReference>
<evidence type="ECO:0000256" key="3">
    <source>
        <dbReference type="ARBA" id="ARBA00005470"/>
    </source>
</evidence>
<name>A0A6G1HAA9_9PEZI</name>
<dbReference type="GO" id="GO:0000939">
    <property type="term" value="C:inner kinetochore"/>
    <property type="evidence" value="ECO:0007669"/>
    <property type="project" value="TreeGrafter"/>
</dbReference>
<organism evidence="7 8">
    <name type="scientific">Aulographum hederae CBS 113979</name>
    <dbReference type="NCBI Taxonomy" id="1176131"/>
    <lineage>
        <taxon>Eukaryota</taxon>
        <taxon>Fungi</taxon>
        <taxon>Dikarya</taxon>
        <taxon>Ascomycota</taxon>
        <taxon>Pezizomycotina</taxon>
        <taxon>Dothideomycetes</taxon>
        <taxon>Pleosporomycetidae</taxon>
        <taxon>Aulographales</taxon>
        <taxon>Aulographaceae</taxon>
    </lineage>
</organism>
<dbReference type="GO" id="GO:0034080">
    <property type="term" value="P:CENP-A containing chromatin assembly"/>
    <property type="evidence" value="ECO:0007669"/>
    <property type="project" value="TreeGrafter"/>
</dbReference>
<keyword evidence="8" id="KW-1185">Reference proteome</keyword>
<comment type="similarity">
    <text evidence="3">Belongs to the CENP-I/CTF3 family.</text>
</comment>
<evidence type="ECO:0000256" key="1">
    <source>
        <dbReference type="ARBA" id="ARBA00004123"/>
    </source>
</evidence>
<proteinExistence type="inferred from homology"/>
<dbReference type="EMBL" id="ML977143">
    <property type="protein sequence ID" value="KAF1990095.1"/>
    <property type="molecule type" value="Genomic_DNA"/>
</dbReference>
<gene>
    <name evidence="7" type="ORF">K402DRAFT_371065</name>
</gene>
<keyword evidence="6" id="KW-0137">Centromere</keyword>
<evidence type="ECO:0000256" key="5">
    <source>
        <dbReference type="ARBA" id="ARBA00023242"/>
    </source>
</evidence>
<dbReference type="GO" id="GO:0005634">
    <property type="term" value="C:nucleus"/>
    <property type="evidence" value="ECO:0007669"/>
    <property type="project" value="UniProtKB-SubCell"/>
</dbReference>
<comment type="subcellular location">
    <subcellularLocation>
        <location evidence="2">Chromosome</location>
        <location evidence="2">Centromere</location>
    </subcellularLocation>
    <subcellularLocation>
        <location evidence="1">Nucleus</location>
    </subcellularLocation>
</comment>
<dbReference type="InterPro" id="IPR012485">
    <property type="entry name" value="CENP-I"/>
</dbReference>
<dbReference type="PANTHER" id="PTHR48208">
    <property type="entry name" value="CENTROMERE PROTEIN I"/>
    <property type="match status" value="1"/>
</dbReference>
<dbReference type="Proteomes" id="UP000800041">
    <property type="component" value="Unassembled WGS sequence"/>
</dbReference>
<protein>
    <submittedName>
        <fullName evidence="7">Mis6-domain-containing protein</fullName>
    </submittedName>
</protein>
<dbReference type="OrthoDB" id="6347512at2759"/>
<dbReference type="CDD" id="cd22647">
    <property type="entry name" value="CTF3_NTD_HEAT"/>
    <property type="match status" value="1"/>
</dbReference>
<evidence type="ECO:0000256" key="2">
    <source>
        <dbReference type="ARBA" id="ARBA00004584"/>
    </source>
</evidence>
<dbReference type="Pfam" id="PF07778">
    <property type="entry name" value="CENP-I"/>
    <property type="match status" value="2"/>
</dbReference>
<accession>A0A6G1HAA9</accession>
<keyword evidence="5" id="KW-0539">Nucleus</keyword>